<evidence type="ECO:0000313" key="5">
    <source>
        <dbReference type="RefSeq" id="XP_019641167.1"/>
    </source>
</evidence>
<feature type="transmembrane region" description="Helical" evidence="2">
    <location>
        <begin position="232"/>
        <end position="257"/>
    </location>
</feature>
<name>A0A6P5AD01_BRABE</name>
<feature type="transmembrane region" description="Helical" evidence="2">
    <location>
        <begin position="78"/>
        <end position="95"/>
    </location>
</feature>
<keyword evidence="4" id="KW-1185">Reference proteome</keyword>
<feature type="transmembrane region" description="Helical" evidence="2">
    <location>
        <begin position="320"/>
        <end position="340"/>
    </location>
</feature>
<protein>
    <submittedName>
        <fullName evidence="5">Uncharacterized protein LOC109482770</fullName>
    </submittedName>
</protein>
<organism evidence="4 5">
    <name type="scientific">Branchiostoma belcheri</name>
    <name type="common">Amphioxus</name>
    <dbReference type="NCBI Taxonomy" id="7741"/>
    <lineage>
        <taxon>Eukaryota</taxon>
        <taxon>Metazoa</taxon>
        <taxon>Chordata</taxon>
        <taxon>Cephalochordata</taxon>
        <taxon>Leptocardii</taxon>
        <taxon>Amphioxiformes</taxon>
        <taxon>Branchiostomatidae</taxon>
        <taxon>Branchiostoma</taxon>
    </lineage>
</organism>
<feature type="transmembrane region" description="Helical" evidence="2">
    <location>
        <begin position="163"/>
        <end position="182"/>
    </location>
</feature>
<dbReference type="PANTHER" id="PTHR22911:SF137">
    <property type="entry name" value="SOLUTE CARRIER FAMILY 35 MEMBER G2-RELATED"/>
    <property type="match status" value="1"/>
</dbReference>
<feature type="transmembrane region" description="Helical" evidence="2">
    <location>
        <begin position="202"/>
        <end position="220"/>
    </location>
</feature>
<dbReference type="Pfam" id="PF00892">
    <property type="entry name" value="EamA"/>
    <property type="match status" value="1"/>
</dbReference>
<feature type="domain" description="EamA" evidence="3">
    <location>
        <begin position="44"/>
        <end position="179"/>
    </location>
</feature>
<evidence type="ECO:0000313" key="4">
    <source>
        <dbReference type="Proteomes" id="UP000515135"/>
    </source>
</evidence>
<accession>A0A6P5AD01</accession>
<evidence type="ECO:0000256" key="1">
    <source>
        <dbReference type="SAM" id="MobiDB-lite"/>
    </source>
</evidence>
<dbReference type="OrthoDB" id="9983525at2759"/>
<gene>
    <name evidence="5" type="primary">LOC109482770</name>
</gene>
<keyword evidence="2" id="KW-0472">Membrane</keyword>
<sequence length="368" mass="39884">MTQSCDSDNSKKLDNLVQDEDQTSEDTELIMKDFGGRLWRKNHLGVAACLASGIFAGLVPATLRYVEDRGYTAYQLNFFSDLLLVLVVLCVAACHKTSLIPTSYSQFFRLVFQGVGRFLGILCQFAAYRYAPPAKADAVMDPSTIVFVAALSYLFLQEIPTPATMFGGLWCIAGVALVGYSGVTNRVPSAADSDDDASVGTAVMLAIIAALLAAMLRVNIKGLLESGTTRTMILSYTCGIDIVLSGVLAICTSQTWFLEPATAAVLFAGCVSRCSGVALMYAGLKLVEVNAATALLQINAFPAFGLQWAILGFAPAILDGFGLTFIFIGMFSVVIWETLVRHKKKYHGKPRKLELDELRQIMLTYIQD</sequence>
<dbReference type="GO" id="GO:0016020">
    <property type="term" value="C:membrane"/>
    <property type="evidence" value="ECO:0007669"/>
    <property type="project" value="InterPro"/>
</dbReference>
<keyword evidence="2" id="KW-1133">Transmembrane helix</keyword>
<feature type="transmembrane region" description="Helical" evidence="2">
    <location>
        <begin position="263"/>
        <end position="282"/>
    </location>
</feature>
<dbReference type="Gene3D" id="1.10.3730.20">
    <property type="match status" value="1"/>
</dbReference>
<dbReference type="InterPro" id="IPR037185">
    <property type="entry name" value="EmrE-like"/>
</dbReference>
<feature type="transmembrane region" description="Helical" evidence="2">
    <location>
        <begin position="107"/>
        <end position="127"/>
    </location>
</feature>
<dbReference type="SUPFAM" id="SSF103481">
    <property type="entry name" value="Multidrug resistance efflux transporter EmrE"/>
    <property type="match status" value="1"/>
</dbReference>
<dbReference type="RefSeq" id="XP_019641167.1">
    <property type="nucleotide sequence ID" value="XM_019785608.1"/>
</dbReference>
<dbReference type="InterPro" id="IPR000620">
    <property type="entry name" value="EamA_dom"/>
</dbReference>
<evidence type="ECO:0000256" key="2">
    <source>
        <dbReference type="SAM" id="Phobius"/>
    </source>
</evidence>
<evidence type="ECO:0000259" key="3">
    <source>
        <dbReference type="Pfam" id="PF00892"/>
    </source>
</evidence>
<feature type="transmembrane region" description="Helical" evidence="2">
    <location>
        <begin position="139"/>
        <end position="156"/>
    </location>
</feature>
<dbReference type="KEGG" id="bbel:109482770"/>
<feature type="transmembrane region" description="Helical" evidence="2">
    <location>
        <begin position="294"/>
        <end position="314"/>
    </location>
</feature>
<reference evidence="5" key="1">
    <citation type="submission" date="2025-08" db="UniProtKB">
        <authorList>
            <consortium name="RefSeq"/>
        </authorList>
    </citation>
    <scope>IDENTIFICATION</scope>
    <source>
        <tissue evidence="5">Gonad</tissue>
    </source>
</reference>
<feature type="transmembrane region" description="Helical" evidence="2">
    <location>
        <begin position="44"/>
        <end position="66"/>
    </location>
</feature>
<dbReference type="GeneID" id="109482770"/>
<proteinExistence type="predicted"/>
<feature type="region of interest" description="Disordered" evidence="1">
    <location>
        <begin position="1"/>
        <end position="20"/>
    </location>
</feature>
<keyword evidence="2" id="KW-0812">Transmembrane</keyword>
<dbReference type="AlphaFoldDB" id="A0A6P5AD01"/>
<dbReference type="Proteomes" id="UP000515135">
    <property type="component" value="Unplaced"/>
</dbReference>
<dbReference type="PANTHER" id="PTHR22911">
    <property type="entry name" value="ACYL-MALONYL CONDENSING ENZYME-RELATED"/>
    <property type="match status" value="1"/>
</dbReference>